<accession>A0A096AK96</accession>
<evidence type="ECO:0008006" key="5">
    <source>
        <dbReference type="Google" id="ProtNLM"/>
    </source>
</evidence>
<name>A0A096AK96_9MICC</name>
<dbReference type="SUPFAM" id="SSF101478">
    <property type="entry name" value="ADP-ribosylglycohydrolase"/>
    <property type="match status" value="1"/>
</dbReference>
<evidence type="ECO:0000313" key="2">
    <source>
        <dbReference type="EMBL" id="KGF21394.1"/>
    </source>
</evidence>
<gene>
    <name evidence="2" type="ORF">HMPREF2128_01530</name>
    <name evidence="3" type="ORF">HMPREF2128_01715</name>
</gene>
<protein>
    <recommendedName>
        <fullName evidence="5">ADP-ribosylglycohydrolase</fullName>
    </recommendedName>
</protein>
<dbReference type="InterPro" id="IPR036705">
    <property type="entry name" value="Ribosyl_crysJ1_sf"/>
</dbReference>
<evidence type="ECO:0000313" key="4">
    <source>
        <dbReference type="Proteomes" id="UP000053528"/>
    </source>
</evidence>
<comment type="caution">
    <text evidence="2">The sequence shown here is derived from an EMBL/GenBank/DDBJ whole genome shotgun (WGS) entry which is preliminary data.</text>
</comment>
<dbReference type="EMBL" id="JRNH01000004">
    <property type="protein sequence ID" value="KGF21394.1"/>
    <property type="molecule type" value="Genomic_DNA"/>
</dbReference>
<sequence>MSNSPADSAPTPRPSDPSGYAELVYAVLSAAAEVERTHTTEVHQLGPESMLMLSIGDGLMEALEWAHDGVTSDEPACMWLGALRWIRAVDRELPDGAPVPPARPFTDHMLALGVQEGGDPQNIVGLRSPEMSLPHRPFNRPAASVPELAATDGPGVLARAIALGVVPYLPTEQTRSFATAAAALSHGSPQAHAACADAAELIVRATHQMPQDAGENSFIQALERAAEVGEHTQQPDPSAQQPDHHAQRADHNNDGVARSNLTLAAGVALNALGTDASEAHATDVGTALADEGYLQAGMFAAALIAAVTGKSGTRHHYPLIEEYSKKLAELMF</sequence>
<evidence type="ECO:0000313" key="3">
    <source>
        <dbReference type="EMBL" id="KGF21421.1"/>
    </source>
</evidence>
<dbReference type="Gene3D" id="1.10.4080.10">
    <property type="entry name" value="ADP-ribosylation/Crystallin J1"/>
    <property type="match status" value="1"/>
</dbReference>
<reference evidence="2 4" key="1">
    <citation type="submission" date="2014-07" db="EMBL/GenBank/DDBJ databases">
        <authorList>
            <person name="McCorrison J."/>
            <person name="Sanka R."/>
            <person name="Torralba M."/>
            <person name="Gillis M."/>
            <person name="Haft D.H."/>
            <person name="Methe B."/>
            <person name="Sutton G."/>
            <person name="Nelson K.E."/>
        </authorList>
    </citation>
    <scope>NUCLEOTIDE SEQUENCE [LARGE SCALE GENOMIC DNA]</scope>
    <source>
        <strain evidence="2 4">DNF00011</strain>
    </source>
</reference>
<organism evidence="2 4">
    <name type="scientific">Pseudoglutamicibacter albus DNF00011</name>
    <dbReference type="NCBI Taxonomy" id="1401063"/>
    <lineage>
        <taxon>Bacteria</taxon>
        <taxon>Bacillati</taxon>
        <taxon>Actinomycetota</taxon>
        <taxon>Actinomycetes</taxon>
        <taxon>Micrococcales</taxon>
        <taxon>Micrococcaceae</taxon>
        <taxon>Pseudoglutamicibacter</taxon>
    </lineage>
</organism>
<evidence type="ECO:0000256" key="1">
    <source>
        <dbReference type="SAM" id="MobiDB-lite"/>
    </source>
</evidence>
<feature type="compositionally biased region" description="Basic and acidic residues" evidence="1">
    <location>
        <begin position="242"/>
        <end position="253"/>
    </location>
</feature>
<feature type="compositionally biased region" description="Polar residues" evidence="1">
    <location>
        <begin position="231"/>
        <end position="241"/>
    </location>
</feature>
<feature type="region of interest" description="Disordered" evidence="1">
    <location>
        <begin position="227"/>
        <end position="253"/>
    </location>
</feature>
<dbReference type="EMBL" id="JRNH01000004">
    <property type="protein sequence ID" value="KGF21421.1"/>
    <property type="molecule type" value="Genomic_DNA"/>
</dbReference>
<dbReference type="AlphaFoldDB" id="A0A096AK96"/>
<dbReference type="Proteomes" id="UP000053528">
    <property type="component" value="Unassembled WGS sequence"/>
</dbReference>
<proteinExistence type="predicted"/>
<dbReference type="RefSeq" id="WP_035754626.1">
    <property type="nucleotide sequence ID" value="NZ_JRNH01000004.1"/>
</dbReference>